<evidence type="ECO:0000256" key="6">
    <source>
        <dbReference type="SAM" id="SignalP"/>
    </source>
</evidence>
<name>A0A2I0APH8_9ASPA</name>
<keyword evidence="8" id="KW-1185">Reference proteome</keyword>
<keyword evidence="2 5" id="KW-0812">Transmembrane</keyword>
<evidence type="ECO:0000256" key="3">
    <source>
        <dbReference type="ARBA" id="ARBA00022989"/>
    </source>
</evidence>
<gene>
    <name evidence="7" type="ORF">AXF42_Ash013647</name>
</gene>
<evidence type="ECO:0000313" key="8">
    <source>
        <dbReference type="Proteomes" id="UP000236161"/>
    </source>
</evidence>
<dbReference type="OrthoDB" id="5348404at2759"/>
<feature type="transmembrane region" description="Helical" evidence="5">
    <location>
        <begin position="192"/>
        <end position="215"/>
    </location>
</feature>
<feature type="chain" id="PRO_5014126434" evidence="6">
    <location>
        <begin position="26"/>
        <end position="233"/>
    </location>
</feature>
<dbReference type="PANTHER" id="PTHR23423">
    <property type="entry name" value="ORGANIC SOLUTE TRANSPORTER-RELATED"/>
    <property type="match status" value="1"/>
</dbReference>
<feature type="signal peptide" evidence="6">
    <location>
        <begin position="1"/>
        <end position="25"/>
    </location>
</feature>
<feature type="transmembrane region" description="Helical" evidence="5">
    <location>
        <begin position="49"/>
        <end position="71"/>
    </location>
</feature>
<evidence type="ECO:0000256" key="1">
    <source>
        <dbReference type="ARBA" id="ARBA00004141"/>
    </source>
</evidence>
<accession>A0A2I0APH8</accession>
<proteinExistence type="predicted"/>
<protein>
    <submittedName>
        <fullName evidence="7">Uncharacterized protein</fullName>
    </submittedName>
</protein>
<evidence type="ECO:0000256" key="4">
    <source>
        <dbReference type="ARBA" id="ARBA00023136"/>
    </source>
</evidence>
<dbReference type="GO" id="GO:0016020">
    <property type="term" value="C:membrane"/>
    <property type="evidence" value="ECO:0007669"/>
    <property type="project" value="UniProtKB-SubCell"/>
</dbReference>
<evidence type="ECO:0000256" key="5">
    <source>
        <dbReference type="SAM" id="Phobius"/>
    </source>
</evidence>
<keyword evidence="4 5" id="KW-0472">Membrane</keyword>
<dbReference type="EMBL" id="KZ451968">
    <property type="protein sequence ID" value="PKA57459.1"/>
    <property type="molecule type" value="Genomic_DNA"/>
</dbReference>
<dbReference type="InterPro" id="IPR005178">
    <property type="entry name" value="Ostalpha/TMEM184C"/>
</dbReference>
<keyword evidence="6" id="KW-0732">Signal</keyword>
<dbReference type="SMART" id="SM01417">
    <property type="entry name" value="Solute_trans_a"/>
    <property type="match status" value="1"/>
</dbReference>
<dbReference type="AlphaFoldDB" id="A0A2I0APH8"/>
<sequence>MWRSVKMTLKLVLCSFTLLISLVKSSNFSRNMLHLSLDEDPNRLMSWPIVSAGLFVFIALVLSLFLVFEHLVVYHQPEEQKFLIGIILMVPVYAVESFLSLLNLEASFFCEIMRDCYEAFALYCFERYLIACLGGEENTIKLMETQSNDSSRLPLLELAYEEAAVRHPFPLNCLIRNWYLGPDFYQAVKIGIVQYMILKTICAFLAIVLQLFGVYGEGKFEWKYGQVCFSCNS</sequence>
<reference evidence="7 8" key="1">
    <citation type="journal article" date="2017" name="Nature">
        <title>The Apostasia genome and the evolution of orchids.</title>
        <authorList>
            <person name="Zhang G.Q."/>
            <person name="Liu K.W."/>
            <person name="Li Z."/>
            <person name="Lohaus R."/>
            <person name="Hsiao Y.Y."/>
            <person name="Niu S.C."/>
            <person name="Wang J.Y."/>
            <person name="Lin Y.C."/>
            <person name="Xu Q."/>
            <person name="Chen L.J."/>
            <person name="Yoshida K."/>
            <person name="Fujiwara S."/>
            <person name="Wang Z.W."/>
            <person name="Zhang Y.Q."/>
            <person name="Mitsuda N."/>
            <person name="Wang M."/>
            <person name="Liu G.H."/>
            <person name="Pecoraro L."/>
            <person name="Huang H.X."/>
            <person name="Xiao X.J."/>
            <person name="Lin M."/>
            <person name="Wu X.Y."/>
            <person name="Wu W.L."/>
            <person name="Chen Y.Y."/>
            <person name="Chang S.B."/>
            <person name="Sakamoto S."/>
            <person name="Ohme-Takagi M."/>
            <person name="Yagi M."/>
            <person name="Zeng S.J."/>
            <person name="Shen C.Y."/>
            <person name="Yeh C.M."/>
            <person name="Luo Y.B."/>
            <person name="Tsai W.C."/>
            <person name="Van de Peer Y."/>
            <person name="Liu Z.J."/>
        </authorList>
    </citation>
    <scope>NUCLEOTIDE SEQUENCE [LARGE SCALE GENOMIC DNA]</scope>
    <source>
        <strain evidence="8">cv. Shenzhen</strain>
        <tissue evidence="7">Stem</tissue>
    </source>
</reference>
<comment type="subcellular location">
    <subcellularLocation>
        <location evidence="1">Membrane</location>
        <topology evidence="1">Multi-pass membrane protein</topology>
    </subcellularLocation>
</comment>
<keyword evidence="3 5" id="KW-1133">Transmembrane helix</keyword>
<evidence type="ECO:0000256" key="2">
    <source>
        <dbReference type="ARBA" id="ARBA00022692"/>
    </source>
</evidence>
<feature type="transmembrane region" description="Helical" evidence="5">
    <location>
        <begin position="83"/>
        <end position="104"/>
    </location>
</feature>
<evidence type="ECO:0000313" key="7">
    <source>
        <dbReference type="EMBL" id="PKA57459.1"/>
    </source>
</evidence>
<dbReference type="Pfam" id="PF03619">
    <property type="entry name" value="Solute_trans_a"/>
    <property type="match status" value="1"/>
</dbReference>
<dbReference type="STRING" id="1088818.A0A2I0APH8"/>
<dbReference type="Proteomes" id="UP000236161">
    <property type="component" value="Unassembled WGS sequence"/>
</dbReference>
<organism evidence="7 8">
    <name type="scientific">Apostasia shenzhenica</name>
    <dbReference type="NCBI Taxonomy" id="1088818"/>
    <lineage>
        <taxon>Eukaryota</taxon>
        <taxon>Viridiplantae</taxon>
        <taxon>Streptophyta</taxon>
        <taxon>Embryophyta</taxon>
        <taxon>Tracheophyta</taxon>
        <taxon>Spermatophyta</taxon>
        <taxon>Magnoliopsida</taxon>
        <taxon>Liliopsida</taxon>
        <taxon>Asparagales</taxon>
        <taxon>Orchidaceae</taxon>
        <taxon>Apostasioideae</taxon>
        <taxon>Apostasia</taxon>
    </lineage>
</organism>